<dbReference type="EMBL" id="RKMK01000058">
    <property type="protein sequence ID" value="RXG85416.1"/>
    <property type="molecule type" value="Genomic_DNA"/>
</dbReference>
<reference evidence="1 2" key="1">
    <citation type="submission" date="2018-11" db="EMBL/GenBank/DDBJ databases">
        <title>Bradyrhizobium sp. nov., isolated from effective nodules of peanut in China.</title>
        <authorList>
            <person name="Li Y."/>
        </authorList>
    </citation>
    <scope>NUCLEOTIDE SEQUENCE [LARGE SCALE GENOMIC DNA]</scope>
    <source>
        <strain evidence="1 2">CCBAU 51770</strain>
    </source>
</reference>
<evidence type="ECO:0000313" key="1">
    <source>
        <dbReference type="EMBL" id="RXG85416.1"/>
    </source>
</evidence>
<accession>A0A4Q0Q7Q3</accession>
<gene>
    <name evidence="1" type="ORF">EAS61_36095</name>
</gene>
<dbReference type="AlphaFoldDB" id="A0A4Q0Q7Q3"/>
<dbReference type="Proteomes" id="UP000290174">
    <property type="component" value="Unassembled WGS sequence"/>
</dbReference>
<name>A0A4Q0Q7Q3_9BRAD</name>
<evidence type="ECO:0000313" key="2">
    <source>
        <dbReference type="Proteomes" id="UP000290174"/>
    </source>
</evidence>
<comment type="caution">
    <text evidence="1">The sequence shown here is derived from an EMBL/GenBank/DDBJ whole genome shotgun (WGS) entry which is preliminary data.</text>
</comment>
<protein>
    <submittedName>
        <fullName evidence="1">Uncharacterized protein</fullName>
    </submittedName>
</protein>
<organism evidence="1 2">
    <name type="scientific">Bradyrhizobium zhanjiangense</name>
    <dbReference type="NCBI Taxonomy" id="1325107"/>
    <lineage>
        <taxon>Bacteria</taxon>
        <taxon>Pseudomonadati</taxon>
        <taxon>Pseudomonadota</taxon>
        <taxon>Alphaproteobacteria</taxon>
        <taxon>Hyphomicrobiales</taxon>
        <taxon>Nitrobacteraceae</taxon>
        <taxon>Bradyrhizobium</taxon>
    </lineage>
</organism>
<sequence length="89" mass="9877">MTRRDETRTKFFRANVSGRFRGTADAPCLTLLQIKLGRFDRGGGRGKAQAHRRAAAGRGRDERLRAAIADLITRSLPVTLGDMHLIDSQ</sequence>
<proteinExistence type="predicted"/>